<dbReference type="EMBL" id="WHUW01000053">
    <property type="protein sequence ID" value="KAF8431102.1"/>
    <property type="molecule type" value="Genomic_DNA"/>
</dbReference>
<reference evidence="2" key="2">
    <citation type="journal article" date="2020" name="Nat. Commun.">
        <title>Large-scale genome sequencing of mycorrhizal fungi provides insights into the early evolution of symbiotic traits.</title>
        <authorList>
            <person name="Miyauchi S."/>
            <person name="Kiss E."/>
            <person name="Kuo A."/>
            <person name="Drula E."/>
            <person name="Kohler A."/>
            <person name="Sanchez-Garcia M."/>
            <person name="Morin E."/>
            <person name="Andreopoulos B."/>
            <person name="Barry K.W."/>
            <person name="Bonito G."/>
            <person name="Buee M."/>
            <person name="Carver A."/>
            <person name="Chen C."/>
            <person name="Cichocki N."/>
            <person name="Clum A."/>
            <person name="Culley D."/>
            <person name="Crous P.W."/>
            <person name="Fauchery L."/>
            <person name="Girlanda M."/>
            <person name="Hayes R.D."/>
            <person name="Keri Z."/>
            <person name="LaButti K."/>
            <person name="Lipzen A."/>
            <person name="Lombard V."/>
            <person name="Magnuson J."/>
            <person name="Maillard F."/>
            <person name="Murat C."/>
            <person name="Nolan M."/>
            <person name="Ohm R.A."/>
            <person name="Pangilinan J."/>
            <person name="Pereira M.F."/>
            <person name="Perotto S."/>
            <person name="Peter M."/>
            <person name="Pfister S."/>
            <person name="Riley R."/>
            <person name="Sitrit Y."/>
            <person name="Stielow J.B."/>
            <person name="Szollosi G."/>
            <person name="Zifcakova L."/>
            <person name="Stursova M."/>
            <person name="Spatafora J.W."/>
            <person name="Tedersoo L."/>
            <person name="Vaario L.M."/>
            <person name="Yamada A."/>
            <person name="Yan M."/>
            <person name="Wang P."/>
            <person name="Xu J."/>
            <person name="Bruns T."/>
            <person name="Baldrian P."/>
            <person name="Vilgalys R."/>
            <person name="Dunand C."/>
            <person name="Henrissat B."/>
            <person name="Grigoriev I.V."/>
            <person name="Hibbett D."/>
            <person name="Nagy L.G."/>
            <person name="Martin F.M."/>
        </authorList>
    </citation>
    <scope>NUCLEOTIDE SEQUENCE</scope>
    <source>
        <strain evidence="2">BED1</strain>
    </source>
</reference>
<name>A0AAD4BHJ2_BOLED</name>
<proteinExistence type="predicted"/>
<gene>
    <name evidence="2" type="ORF">L210DRAFT_3651351</name>
</gene>
<keyword evidence="3" id="KW-1185">Reference proteome</keyword>
<sequence length="319" mass="34931">MGGFGRDWARGNDGDGDSTNPQHGVASWQGYRARRTVSATRTGYPYPCSRLLLAPKPSWAGILTMRVHNIDGIVCFVSGVFLAPVEPRCVRLASRLLQLVWSSCRSPVIHPTKPQTDRKSPPSVELEGENVRVGTRNAMAATIRTRREHHGHHENARVGESAVVNLVARSQIANISSGVVGCTMQSTRGTQRGWYWTLGVDRLRVNTLVLHSLALIDALHVPFTLDVPLVRAHEHITHADAAICMHSGGTQDHFLPLTSPPDQPHSKMDECESPSTRARRTHIPGEVGDLGDEGDVLKGQESEPKRSPTTRRLLAGTLE</sequence>
<feature type="region of interest" description="Disordered" evidence="1">
    <location>
        <begin position="252"/>
        <end position="319"/>
    </location>
</feature>
<evidence type="ECO:0000313" key="3">
    <source>
        <dbReference type="Proteomes" id="UP001194468"/>
    </source>
</evidence>
<feature type="compositionally biased region" description="Basic and acidic residues" evidence="1">
    <location>
        <begin position="295"/>
        <end position="306"/>
    </location>
</feature>
<feature type="region of interest" description="Disordered" evidence="1">
    <location>
        <begin position="1"/>
        <end position="26"/>
    </location>
</feature>
<evidence type="ECO:0000313" key="2">
    <source>
        <dbReference type="EMBL" id="KAF8431102.1"/>
    </source>
</evidence>
<evidence type="ECO:0000256" key="1">
    <source>
        <dbReference type="SAM" id="MobiDB-lite"/>
    </source>
</evidence>
<dbReference type="AlphaFoldDB" id="A0AAD4BHJ2"/>
<comment type="caution">
    <text evidence="2">The sequence shown here is derived from an EMBL/GenBank/DDBJ whole genome shotgun (WGS) entry which is preliminary data.</text>
</comment>
<dbReference type="Proteomes" id="UP001194468">
    <property type="component" value="Unassembled WGS sequence"/>
</dbReference>
<organism evidence="2 3">
    <name type="scientific">Boletus edulis BED1</name>
    <dbReference type="NCBI Taxonomy" id="1328754"/>
    <lineage>
        <taxon>Eukaryota</taxon>
        <taxon>Fungi</taxon>
        <taxon>Dikarya</taxon>
        <taxon>Basidiomycota</taxon>
        <taxon>Agaricomycotina</taxon>
        <taxon>Agaricomycetes</taxon>
        <taxon>Agaricomycetidae</taxon>
        <taxon>Boletales</taxon>
        <taxon>Boletineae</taxon>
        <taxon>Boletaceae</taxon>
        <taxon>Boletoideae</taxon>
        <taxon>Boletus</taxon>
    </lineage>
</organism>
<protein>
    <submittedName>
        <fullName evidence="2">Uncharacterized protein</fullName>
    </submittedName>
</protein>
<reference evidence="2" key="1">
    <citation type="submission" date="2019-10" db="EMBL/GenBank/DDBJ databases">
        <authorList>
            <consortium name="DOE Joint Genome Institute"/>
            <person name="Kuo A."/>
            <person name="Miyauchi S."/>
            <person name="Kiss E."/>
            <person name="Drula E."/>
            <person name="Kohler A."/>
            <person name="Sanchez-Garcia M."/>
            <person name="Andreopoulos B."/>
            <person name="Barry K.W."/>
            <person name="Bonito G."/>
            <person name="Buee M."/>
            <person name="Carver A."/>
            <person name="Chen C."/>
            <person name="Cichocki N."/>
            <person name="Clum A."/>
            <person name="Culley D."/>
            <person name="Crous P.W."/>
            <person name="Fauchery L."/>
            <person name="Girlanda M."/>
            <person name="Hayes R."/>
            <person name="Keri Z."/>
            <person name="LaButti K."/>
            <person name="Lipzen A."/>
            <person name="Lombard V."/>
            <person name="Magnuson J."/>
            <person name="Maillard F."/>
            <person name="Morin E."/>
            <person name="Murat C."/>
            <person name="Nolan M."/>
            <person name="Ohm R."/>
            <person name="Pangilinan J."/>
            <person name="Pereira M."/>
            <person name="Perotto S."/>
            <person name="Peter M."/>
            <person name="Riley R."/>
            <person name="Sitrit Y."/>
            <person name="Stielow B."/>
            <person name="Szollosi G."/>
            <person name="Zifcakova L."/>
            <person name="Stursova M."/>
            <person name="Spatafora J.W."/>
            <person name="Tedersoo L."/>
            <person name="Vaario L.-M."/>
            <person name="Yamada A."/>
            <person name="Yan M."/>
            <person name="Wang P."/>
            <person name="Xu J."/>
            <person name="Bruns T."/>
            <person name="Baldrian P."/>
            <person name="Vilgalys R."/>
            <person name="Henrissat B."/>
            <person name="Grigoriev I.V."/>
            <person name="Hibbett D."/>
            <person name="Nagy L.G."/>
            <person name="Martin F.M."/>
        </authorList>
    </citation>
    <scope>NUCLEOTIDE SEQUENCE</scope>
    <source>
        <strain evidence="2">BED1</strain>
    </source>
</reference>
<accession>A0AAD4BHJ2</accession>